<feature type="non-terminal residue" evidence="2">
    <location>
        <position position="1"/>
    </location>
</feature>
<keyword evidence="1" id="KW-0472">Membrane</keyword>
<keyword evidence="1" id="KW-1133">Transmembrane helix</keyword>
<gene>
    <name evidence="2" type="ORF">BD410DRAFT_879980</name>
</gene>
<accession>A0A4Y7PEF1</accession>
<dbReference type="EMBL" id="ML170660">
    <property type="protein sequence ID" value="TDL13391.1"/>
    <property type="molecule type" value="Genomic_DNA"/>
</dbReference>
<dbReference type="AlphaFoldDB" id="A0A4Y7PEF1"/>
<name>A0A4Y7PEF1_9AGAM</name>
<reference evidence="2 3" key="1">
    <citation type="submission" date="2018-06" db="EMBL/GenBank/DDBJ databases">
        <title>A transcriptomic atlas of mushroom development highlights an independent origin of complex multicellularity.</title>
        <authorList>
            <consortium name="DOE Joint Genome Institute"/>
            <person name="Krizsan K."/>
            <person name="Almasi E."/>
            <person name="Merenyi Z."/>
            <person name="Sahu N."/>
            <person name="Viragh M."/>
            <person name="Koszo T."/>
            <person name="Mondo S."/>
            <person name="Kiss B."/>
            <person name="Balint B."/>
            <person name="Kues U."/>
            <person name="Barry K."/>
            <person name="Hegedus J.C."/>
            <person name="Henrissat B."/>
            <person name="Johnson J."/>
            <person name="Lipzen A."/>
            <person name="Ohm R."/>
            <person name="Nagy I."/>
            <person name="Pangilinan J."/>
            <person name="Yan J."/>
            <person name="Xiong Y."/>
            <person name="Grigoriev I.V."/>
            <person name="Hibbett D.S."/>
            <person name="Nagy L.G."/>
        </authorList>
    </citation>
    <scope>NUCLEOTIDE SEQUENCE [LARGE SCALE GENOMIC DNA]</scope>
    <source>
        <strain evidence="2 3">SZMC22713</strain>
    </source>
</reference>
<feature type="transmembrane region" description="Helical" evidence="1">
    <location>
        <begin position="35"/>
        <end position="53"/>
    </location>
</feature>
<keyword evidence="3" id="KW-1185">Reference proteome</keyword>
<feature type="transmembrane region" description="Helical" evidence="1">
    <location>
        <begin position="6"/>
        <end position="28"/>
    </location>
</feature>
<sequence length="240" mass="26923">CRVTGHIVSATAPVVQFGLSGILTLRIYAIYRKNMWTILVLGLLGGSLVALTASRPQPNVYLIGIAPPCVKLLVIGSPIQYYHITVFILTFAKTYSHAIEMRKVDLLHNGLAYYILRDGTLYFLLACYHHLLRCHAEASRFRVNMLESVSAVVMNNHLWRSTVVYVGSAITMSIINRLVLNLRQVAHMRMDNVAIRTIGLEPEFATNSLLGNLGAPLRIDSEEEFMEEIQEHHEAPDSHI</sequence>
<dbReference type="Proteomes" id="UP000294933">
    <property type="component" value="Unassembled WGS sequence"/>
</dbReference>
<organism evidence="2 3">
    <name type="scientific">Rickenella mellea</name>
    <dbReference type="NCBI Taxonomy" id="50990"/>
    <lineage>
        <taxon>Eukaryota</taxon>
        <taxon>Fungi</taxon>
        <taxon>Dikarya</taxon>
        <taxon>Basidiomycota</taxon>
        <taxon>Agaricomycotina</taxon>
        <taxon>Agaricomycetes</taxon>
        <taxon>Hymenochaetales</taxon>
        <taxon>Rickenellaceae</taxon>
        <taxon>Rickenella</taxon>
    </lineage>
</organism>
<feature type="transmembrane region" description="Helical" evidence="1">
    <location>
        <begin position="162"/>
        <end position="180"/>
    </location>
</feature>
<evidence type="ECO:0000313" key="3">
    <source>
        <dbReference type="Proteomes" id="UP000294933"/>
    </source>
</evidence>
<proteinExistence type="predicted"/>
<dbReference type="VEuPathDB" id="FungiDB:BD410DRAFT_879980"/>
<evidence type="ECO:0000256" key="1">
    <source>
        <dbReference type="SAM" id="Phobius"/>
    </source>
</evidence>
<protein>
    <submittedName>
        <fullName evidence="2">Uncharacterized protein</fullName>
    </submittedName>
</protein>
<keyword evidence="1" id="KW-0812">Transmembrane</keyword>
<evidence type="ECO:0000313" key="2">
    <source>
        <dbReference type="EMBL" id="TDL13391.1"/>
    </source>
</evidence>